<feature type="domain" description="C2H2-type" evidence="11">
    <location>
        <begin position="491"/>
        <end position="520"/>
    </location>
</feature>
<keyword evidence="7" id="KW-0804">Transcription</keyword>
<dbReference type="InterPro" id="IPR036236">
    <property type="entry name" value="Znf_C2H2_sf"/>
</dbReference>
<dbReference type="InterPro" id="IPR013087">
    <property type="entry name" value="Znf_C2H2_type"/>
</dbReference>
<evidence type="ECO:0000256" key="5">
    <source>
        <dbReference type="ARBA" id="ARBA00022833"/>
    </source>
</evidence>
<dbReference type="PROSITE" id="PS50157">
    <property type="entry name" value="ZINC_FINGER_C2H2_2"/>
    <property type="match status" value="2"/>
</dbReference>
<reference evidence="12" key="1">
    <citation type="submission" date="2022-12" db="EMBL/GenBank/DDBJ databases">
        <authorList>
            <person name="Brejova B."/>
        </authorList>
    </citation>
    <scope>NUCLEOTIDE SEQUENCE</scope>
</reference>
<keyword evidence="4 9" id="KW-0863">Zinc-finger</keyword>
<feature type="region of interest" description="Disordered" evidence="10">
    <location>
        <begin position="65"/>
        <end position="92"/>
    </location>
</feature>
<evidence type="ECO:0000256" key="1">
    <source>
        <dbReference type="ARBA" id="ARBA00004123"/>
    </source>
</evidence>
<evidence type="ECO:0000256" key="4">
    <source>
        <dbReference type="ARBA" id="ARBA00022771"/>
    </source>
</evidence>
<keyword evidence="2" id="KW-0479">Metal-binding</keyword>
<dbReference type="Pfam" id="PF00096">
    <property type="entry name" value="zf-C2H2"/>
    <property type="match status" value="2"/>
</dbReference>
<evidence type="ECO:0000256" key="8">
    <source>
        <dbReference type="ARBA" id="ARBA00023242"/>
    </source>
</evidence>
<feature type="region of interest" description="Disordered" evidence="10">
    <location>
        <begin position="308"/>
        <end position="365"/>
    </location>
</feature>
<accession>A0A9W4TT50</accession>
<dbReference type="PROSITE" id="PS00028">
    <property type="entry name" value="ZINC_FINGER_C2H2_1"/>
    <property type="match status" value="2"/>
</dbReference>
<dbReference type="FunFam" id="3.30.160.60:FF:001752">
    <property type="entry name" value="Transcriptional factor SWI5"/>
    <property type="match status" value="1"/>
</dbReference>
<feature type="compositionally biased region" description="Low complexity" evidence="10">
    <location>
        <begin position="11"/>
        <end position="27"/>
    </location>
</feature>
<feature type="compositionally biased region" description="Polar residues" evidence="10">
    <location>
        <begin position="350"/>
        <end position="365"/>
    </location>
</feature>
<dbReference type="EMBL" id="CANTUO010000001">
    <property type="protein sequence ID" value="CAI5755878.1"/>
    <property type="molecule type" value="Genomic_DNA"/>
</dbReference>
<dbReference type="GO" id="GO:0001227">
    <property type="term" value="F:DNA-binding transcription repressor activity, RNA polymerase II-specific"/>
    <property type="evidence" value="ECO:0007669"/>
    <property type="project" value="TreeGrafter"/>
</dbReference>
<evidence type="ECO:0000256" key="10">
    <source>
        <dbReference type="SAM" id="MobiDB-lite"/>
    </source>
</evidence>
<dbReference type="OrthoDB" id="3437960at2759"/>
<comment type="caution">
    <text evidence="12">The sequence shown here is derived from an EMBL/GenBank/DDBJ whole genome shotgun (WGS) entry which is preliminary data.</text>
</comment>
<keyword evidence="6" id="KW-0805">Transcription regulation</keyword>
<keyword evidence="13" id="KW-1185">Reference proteome</keyword>
<evidence type="ECO:0000256" key="2">
    <source>
        <dbReference type="ARBA" id="ARBA00022723"/>
    </source>
</evidence>
<evidence type="ECO:0000256" key="3">
    <source>
        <dbReference type="ARBA" id="ARBA00022737"/>
    </source>
</evidence>
<dbReference type="GO" id="GO:0008270">
    <property type="term" value="F:zinc ion binding"/>
    <property type="evidence" value="ECO:0007669"/>
    <property type="project" value="UniProtKB-KW"/>
</dbReference>
<keyword evidence="3" id="KW-0677">Repeat</keyword>
<dbReference type="PANTHER" id="PTHR24399:SF23">
    <property type="entry name" value="C2H2-TYPE DOMAIN-CONTAINING PROTEIN"/>
    <property type="match status" value="1"/>
</dbReference>
<dbReference type="GO" id="GO:0005654">
    <property type="term" value="C:nucleoplasm"/>
    <property type="evidence" value="ECO:0007669"/>
    <property type="project" value="TreeGrafter"/>
</dbReference>
<name>A0A9W4TT50_9ASCO</name>
<dbReference type="GO" id="GO:0000978">
    <property type="term" value="F:RNA polymerase II cis-regulatory region sequence-specific DNA binding"/>
    <property type="evidence" value="ECO:0007669"/>
    <property type="project" value="TreeGrafter"/>
</dbReference>
<dbReference type="Proteomes" id="UP001152885">
    <property type="component" value="Unassembled WGS sequence"/>
</dbReference>
<organism evidence="12 13">
    <name type="scientific">Candida verbasci</name>
    <dbReference type="NCBI Taxonomy" id="1227364"/>
    <lineage>
        <taxon>Eukaryota</taxon>
        <taxon>Fungi</taxon>
        <taxon>Dikarya</taxon>
        <taxon>Ascomycota</taxon>
        <taxon>Saccharomycotina</taxon>
        <taxon>Pichiomycetes</taxon>
        <taxon>Debaryomycetaceae</taxon>
        <taxon>Candida/Lodderomyces clade</taxon>
        <taxon>Candida</taxon>
    </lineage>
</organism>
<feature type="domain" description="C2H2-type" evidence="11">
    <location>
        <begin position="521"/>
        <end position="548"/>
    </location>
</feature>
<feature type="region of interest" description="Disordered" evidence="10">
    <location>
        <begin position="1"/>
        <end position="27"/>
    </location>
</feature>
<evidence type="ECO:0000256" key="6">
    <source>
        <dbReference type="ARBA" id="ARBA00023015"/>
    </source>
</evidence>
<keyword evidence="8" id="KW-0539">Nucleus</keyword>
<feature type="compositionally biased region" description="Low complexity" evidence="10">
    <location>
        <begin position="65"/>
        <end position="75"/>
    </location>
</feature>
<evidence type="ECO:0000313" key="13">
    <source>
        <dbReference type="Proteomes" id="UP001152885"/>
    </source>
</evidence>
<keyword evidence="5" id="KW-0862">Zinc</keyword>
<feature type="compositionally biased region" description="Polar residues" evidence="10">
    <location>
        <begin position="76"/>
        <end position="85"/>
    </location>
</feature>
<dbReference type="AlphaFoldDB" id="A0A9W4TT50"/>
<evidence type="ECO:0000313" key="12">
    <source>
        <dbReference type="EMBL" id="CAI5755878.1"/>
    </source>
</evidence>
<evidence type="ECO:0000259" key="11">
    <source>
        <dbReference type="PROSITE" id="PS50157"/>
    </source>
</evidence>
<dbReference type="SUPFAM" id="SSF57667">
    <property type="entry name" value="beta-beta-alpha zinc fingers"/>
    <property type="match status" value="1"/>
</dbReference>
<dbReference type="GO" id="GO:0045944">
    <property type="term" value="P:positive regulation of transcription by RNA polymerase II"/>
    <property type="evidence" value="ECO:0007669"/>
    <property type="project" value="UniProtKB-ARBA"/>
</dbReference>
<dbReference type="PANTHER" id="PTHR24399">
    <property type="entry name" value="ZINC FINGER AND BTB DOMAIN-CONTAINING"/>
    <property type="match status" value="1"/>
</dbReference>
<protein>
    <recommendedName>
        <fullName evidence="11">C2H2-type domain-containing protein</fullName>
    </recommendedName>
</protein>
<dbReference type="SMART" id="SM00355">
    <property type="entry name" value="ZnF_C2H2"/>
    <property type="match status" value="2"/>
</dbReference>
<dbReference type="Gene3D" id="3.30.160.60">
    <property type="entry name" value="Classic Zinc Finger"/>
    <property type="match status" value="2"/>
</dbReference>
<evidence type="ECO:0000256" key="9">
    <source>
        <dbReference type="PROSITE-ProRule" id="PRU00042"/>
    </source>
</evidence>
<evidence type="ECO:0000256" key="7">
    <source>
        <dbReference type="ARBA" id="ARBA00023163"/>
    </source>
</evidence>
<sequence length="618" mass="71288">MDKYNIFDDLPINPTNSKSNNNNIPLPTDNFDQFFQDQNEIDFLFNETLNNLQDLDVPSGFAQLNQPQQQPAAPNSHNYSRSRSGNAHGHSRQLSGTAIFGYTQHNRDLSIGEFYKNQTSQTPKNYKQPTDLKSISPGDLLKQTNNNNNLNDFVDNEILNFNFEEKPVLLLLEEDEEEENNDNVKYQSSPIKRITTPKTQIKNTTSITQPRTQKQNEYIVTNDNPRSYKFPPSPTPTRIQPIQQQIQPPNVYSAKYLQSLNNKQPHEYVDDIEPLLQDQNQLKYIPIPIQEPKPTNKVQQLPQEQPKNINQGLNFNTFLPPPTPPTLSNGSPEWQSSPEPRSPSPGRAPLQNNQDISPTRNVQQQQNQSFYTPLFNTNTLEQIKQIQDQQQYLQLQYQQNQQQNLSSPYSTINSSPVRYNEVTPVKQNPNLNYTPTKQILEWSPVISPNSKQSLSKQIKNTSSRIRIKKTSLLPPGELDNYWIGPDENKIYTCTYKNCGKNFTRRYNVRSHIQTHLSDRPFGCVYCPKRFVRQHDLNRHVKGHMEARQSKCPCGKEFARIDALRKHQERNICIGGKQGIISKPKKKEMMKLNEGSTNKILDSLKMVVQEENENNNVFN</sequence>
<proteinExistence type="predicted"/>
<comment type="subcellular location">
    <subcellularLocation>
        <location evidence="1">Nucleus</location>
    </subcellularLocation>
</comment>
<gene>
    <name evidence="12" type="ORF">CANVERA_P0394</name>
</gene>